<evidence type="ECO:0000313" key="8">
    <source>
        <dbReference type="EMBL" id="SQB64148.1"/>
    </source>
</evidence>
<dbReference type="NCBIfam" id="TIGR03061">
    <property type="entry name" value="pip_yhgE_Nterm"/>
    <property type="match status" value="1"/>
</dbReference>
<dbReference type="Proteomes" id="UP000250245">
    <property type="component" value="Unassembled WGS sequence"/>
</dbReference>
<feature type="compositionally biased region" description="Polar residues" evidence="5">
    <location>
        <begin position="858"/>
        <end position="874"/>
    </location>
</feature>
<dbReference type="Gene3D" id="3.40.1710.10">
    <property type="entry name" value="abc type-2 transporter like domain"/>
    <property type="match status" value="1"/>
</dbReference>
<evidence type="ECO:0000256" key="1">
    <source>
        <dbReference type="ARBA" id="ARBA00004141"/>
    </source>
</evidence>
<evidence type="ECO:0000259" key="7">
    <source>
        <dbReference type="Pfam" id="PF12698"/>
    </source>
</evidence>
<evidence type="ECO:0000256" key="6">
    <source>
        <dbReference type="SAM" id="Phobius"/>
    </source>
</evidence>
<dbReference type="InterPro" id="IPR017500">
    <property type="entry name" value="Phage_infect_YhgE_N"/>
</dbReference>
<dbReference type="InterPro" id="IPR013525">
    <property type="entry name" value="ABC2_TM"/>
</dbReference>
<gene>
    <name evidence="8" type="ORF">NCTC11820_00479</name>
</gene>
<dbReference type="NCBIfam" id="TIGR03062">
    <property type="entry name" value="pip_yhgE_Cterm"/>
    <property type="match status" value="1"/>
</dbReference>
<comment type="subcellular location">
    <subcellularLocation>
        <location evidence="1">Membrane</location>
        <topology evidence="1">Multi-pass membrane protein</topology>
    </subcellularLocation>
</comment>
<dbReference type="AlphaFoldDB" id="A0A2X2YD26"/>
<evidence type="ECO:0000256" key="2">
    <source>
        <dbReference type="ARBA" id="ARBA00022692"/>
    </source>
</evidence>
<feature type="transmembrane region" description="Helical" evidence="6">
    <location>
        <begin position="536"/>
        <end position="558"/>
    </location>
</feature>
<dbReference type="Pfam" id="PF12698">
    <property type="entry name" value="ABC2_membrane_3"/>
    <property type="match status" value="1"/>
</dbReference>
<feature type="region of interest" description="Disordered" evidence="5">
    <location>
        <begin position="904"/>
        <end position="964"/>
    </location>
</feature>
<dbReference type="OMA" id="AITFMIM"/>
<feature type="compositionally biased region" description="Acidic residues" evidence="5">
    <location>
        <begin position="926"/>
        <end position="935"/>
    </location>
</feature>
<protein>
    <submittedName>
        <fullName evidence="8">YhgE/Pip C-terminal domain</fullName>
    </submittedName>
</protein>
<feature type="transmembrane region" description="Helical" evidence="6">
    <location>
        <begin position="808"/>
        <end position="828"/>
    </location>
</feature>
<feature type="region of interest" description="Disordered" evidence="5">
    <location>
        <begin position="852"/>
        <end position="879"/>
    </location>
</feature>
<dbReference type="InterPro" id="IPR051328">
    <property type="entry name" value="T7SS_ABC-Transporter"/>
</dbReference>
<keyword evidence="2 6" id="KW-0812">Transmembrane</keyword>
<feature type="transmembrane region" description="Helical" evidence="6">
    <location>
        <begin position="638"/>
        <end position="656"/>
    </location>
</feature>
<keyword evidence="4 6" id="KW-0472">Membrane</keyword>
<dbReference type="EMBL" id="UASJ01000001">
    <property type="protein sequence ID" value="SQB64148.1"/>
    <property type="molecule type" value="Genomic_DNA"/>
</dbReference>
<sequence length="964" mass="103087">MLDFAWKTARTTRIPTQGYDWGVKDSWRVFTRDVKRIIAVPRSLIIIIGILVTPALYTWLNIAAFWNPYKATENLPIAVVNNDVGAASALTGQLNVGDLVVEQLSENKQLGWQFTDQDTANHKIRAGEVYATFVIPQTFSKDLVDIFSGQRHQPTIEYYVNEKKGAIAPKITDVGANELDIQITSTFRGQVGEAIAQSLRDGGLEIDANVVGAQGSALDALSGINRDLADAQVALDSASTSLTGSLETMKKVRAALAAADPALADVSAALSNSQDILGTIVSDASEFAVTAGQASINAQKALNESSAAAGSAVSNATSKLTEMNSQLQSGIQRANASTAKMRDQIAVLQGYPQTQKLAAKLNSQLSDMQNLLAKVGKTGSDAANASEDLQALMKAFDQAQTDVQRVTTGLREQSNQAASTLNARVTQLSAQLGAIKSAVGVARISLTEISALTHGVDDQIVNMQNVLDQVQGNLNGLASTTRVAQTDVATLATALRTGTLEKVIGLDPTNIGRYLTSPVEFDQQTLFPINSYGSGMAAMFINLSLWIGALILVIIFRVEVDKEGFGWLSLRSAYLGRFMLSGVLSIGQGLIVSVGSLLMGVQAVNAPAFIATSMLIGPCYLAIIYALAAALSHVGRALAILLVVLQIPGASGIYPIELMPGFFRQLSPMLPFSYGINAMRETIGGFYEGRFWHVMAVLLIMSVTVFLLGFVGRRRLGYFTQLFYDELARTELVVNENVQLQSPGYRLSNIIALLGNRKEFSTRISRRQENFNARYPALINGLSSVGILGLVVLGLISRLTSASKPALLGIVAIWGLVIIGSLVNVVALKSSIERAERLSHLTEDELFESLARQRDANATKTTTRSESLNSGHNSSRGERHLITASEQEDDAVESVLGTAVGTLDEIGGESAGNNPEETQNETVDQSADEIPDESQDLARNDAADQSTEKPTGETDASVTGEAAR</sequence>
<accession>A0A2X2YD26</accession>
<dbReference type="PANTHER" id="PTHR43077">
    <property type="entry name" value="TRANSPORT PERMEASE YVFS-RELATED"/>
    <property type="match status" value="1"/>
</dbReference>
<feature type="transmembrane region" description="Helical" evidence="6">
    <location>
        <begin position="578"/>
        <end position="601"/>
    </location>
</feature>
<feature type="compositionally biased region" description="Polar residues" evidence="5">
    <location>
        <begin position="911"/>
        <end position="925"/>
    </location>
</feature>
<dbReference type="GO" id="GO:0140359">
    <property type="term" value="F:ABC-type transporter activity"/>
    <property type="evidence" value="ECO:0007669"/>
    <property type="project" value="InterPro"/>
</dbReference>
<evidence type="ECO:0000256" key="5">
    <source>
        <dbReference type="SAM" id="MobiDB-lite"/>
    </source>
</evidence>
<proteinExistence type="predicted"/>
<evidence type="ECO:0000256" key="3">
    <source>
        <dbReference type="ARBA" id="ARBA00022989"/>
    </source>
</evidence>
<dbReference type="InterPro" id="IPR017501">
    <property type="entry name" value="Phage_infect_YhgE_C"/>
</dbReference>
<feature type="transmembrane region" description="Helical" evidence="6">
    <location>
        <begin position="775"/>
        <end position="796"/>
    </location>
</feature>
<feature type="compositionally biased region" description="Basic and acidic residues" evidence="5">
    <location>
        <begin position="936"/>
        <end position="952"/>
    </location>
</feature>
<organism evidence="8 9">
    <name type="scientific">Mobiluncus curtisii</name>
    <dbReference type="NCBI Taxonomy" id="2051"/>
    <lineage>
        <taxon>Bacteria</taxon>
        <taxon>Bacillati</taxon>
        <taxon>Actinomycetota</taxon>
        <taxon>Actinomycetes</taxon>
        <taxon>Actinomycetales</taxon>
        <taxon>Actinomycetaceae</taxon>
        <taxon>Mobiluncus</taxon>
    </lineage>
</organism>
<reference evidence="8 9" key="1">
    <citation type="submission" date="2018-06" db="EMBL/GenBank/DDBJ databases">
        <authorList>
            <consortium name="Pathogen Informatics"/>
            <person name="Doyle S."/>
        </authorList>
    </citation>
    <scope>NUCLEOTIDE SEQUENCE [LARGE SCALE GENOMIC DNA]</scope>
    <source>
        <strain evidence="8 9">NCTC11820</strain>
    </source>
</reference>
<name>A0A2X2YD26_9ACTO</name>
<feature type="transmembrane region" description="Helical" evidence="6">
    <location>
        <begin position="44"/>
        <end position="66"/>
    </location>
</feature>
<dbReference type="GO" id="GO:0016020">
    <property type="term" value="C:membrane"/>
    <property type="evidence" value="ECO:0007669"/>
    <property type="project" value="UniProtKB-SubCell"/>
</dbReference>
<dbReference type="PANTHER" id="PTHR43077:SF10">
    <property type="entry name" value="TRANSPORT PERMEASE PROTEIN"/>
    <property type="match status" value="1"/>
</dbReference>
<feature type="transmembrane region" description="Helical" evidence="6">
    <location>
        <begin position="607"/>
        <end position="631"/>
    </location>
</feature>
<evidence type="ECO:0000313" key="9">
    <source>
        <dbReference type="Proteomes" id="UP000250245"/>
    </source>
</evidence>
<evidence type="ECO:0000256" key="4">
    <source>
        <dbReference type="ARBA" id="ARBA00023136"/>
    </source>
</evidence>
<feature type="transmembrane region" description="Helical" evidence="6">
    <location>
        <begin position="691"/>
        <end position="711"/>
    </location>
</feature>
<feature type="domain" description="ABC-2 type transporter transmembrane" evidence="7">
    <location>
        <begin position="46"/>
        <end position="710"/>
    </location>
</feature>
<keyword evidence="3 6" id="KW-1133">Transmembrane helix</keyword>